<reference evidence="2 3" key="1">
    <citation type="submission" date="2014-04" db="EMBL/GenBank/DDBJ databases">
        <authorList>
            <consortium name="DOE Joint Genome Institute"/>
            <person name="Kuo A."/>
            <person name="Zuccaro A."/>
            <person name="Kohler A."/>
            <person name="Nagy L.G."/>
            <person name="Floudas D."/>
            <person name="Copeland A."/>
            <person name="Barry K.W."/>
            <person name="Cichocki N."/>
            <person name="Veneault-Fourrey C."/>
            <person name="LaButti K."/>
            <person name="Lindquist E.A."/>
            <person name="Lipzen A."/>
            <person name="Lundell T."/>
            <person name="Morin E."/>
            <person name="Murat C."/>
            <person name="Sun H."/>
            <person name="Tunlid A."/>
            <person name="Henrissat B."/>
            <person name="Grigoriev I.V."/>
            <person name="Hibbett D.S."/>
            <person name="Martin F."/>
            <person name="Nordberg H.P."/>
            <person name="Cantor M.N."/>
            <person name="Hua S.X."/>
        </authorList>
    </citation>
    <scope>NUCLEOTIDE SEQUENCE [LARGE SCALE GENOMIC DNA]</scope>
    <source>
        <strain evidence="2 3">MAFF 305830</strain>
    </source>
</reference>
<keyword evidence="1" id="KW-0472">Membrane</keyword>
<evidence type="ECO:0000313" key="3">
    <source>
        <dbReference type="Proteomes" id="UP000054097"/>
    </source>
</evidence>
<dbReference type="AlphaFoldDB" id="A0A0C3AY69"/>
<keyword evidence="1" id="KW-1133">Transmembrane helix</keyword>
<gene>
    <name evidence="2" type="ORF">M408DRAFT_244144</name>
</gene>
<accession>A0A0C3AY69</accession>
<name>A0A0C3AY69_SERVB</name>
<dbReference type="Proteomes" id="UP000054097">
    <property type="component" value="Unassembled WGS sequence"/>
</dbReference>
<reference evidence="3" key="2">
    <citation type="submission" date="2015-01" db="EMBL/GenBank/DDBJ databases">
        <title>Evolutionary Origins and Diversification of the Mycorrhizal Mutualists.</title>
        <authorList>
            <consortium name="DOE Joint Genome Institute"/>
            <consortium name="Mycorrhizal Genomics Consortium"/>
            <person name="Kohler A."/>
            <person name="Kuo A."/>
            <person name="Nagy L.G."/>
            <person name="Floudas D."/>
            <person name="Copeland A."/>
            <person name="Barry K.W."/>
            <person name="Cichocki N."/>
            <person name="Veneault-Fourrey C."/>
            <person name="LaButti K."/>
            <person name="Lindquist E.A."/>
            <person name="Lipzen A."/>
            <person name="Lundell T."/>
            <person name="Morin E."/>
            <person name="Murat C."/>
            <person name="Riley R."/>
            <person name="Ohm R."/>
            <person name="Sun H."/>
            <person name="Tunlid A."/>
            <person name="Henrissat B."/>
            <person name="Grigoriev I.V."/>
            <person name="Hibbett D.S."/>
            <person name="Martin F."/>
        </authorList>
    </citation>
    <scope>NUCLEOTIDE SEQUENCE [LARGE SCALE GENOMIC DNA]</scope>
    <source>
        <strain evidence="3">MAFF 305830</strain>
    </source>
</reference>
<evidence type="ECO:0000313" key="2">
    <source>
        <dbReference type="EMBL" id="KIM24151.1"/>
    </source>
</evidence>
<dbReference type="STRING" id="933852.A0A0C3AY69"/>
<dbReference type="OrthoDB" id="2552042at2759"/>
<feature type="transmembrane region" description="Helical" evidence="1">
    <location>
        <begin position="86"/>
        <end position="105"/>
    </location>
</feature>
<organism evidence="2 3">
    <name type="scientific">Serendipita vermifera MAFF 305830</name>
    <dbReference type="NCBI Taxonomy" id="933852"/>
    <lineage>
        <taxon>Eukaryota</taxon>
        <taxon>Fungi</taxon>
        <taxon>Dikarya</taxon>
        <taxon>Basidiomycota</taxon>
        <taxon>Agaricomycotina</taxon>
        <taxon>Agaricomycetes</taxon>
        <taxon>Sebacinales</taxon>
        <taxon>Serendipitaceae</taxon>
        <taxon>Serendipita</taxon>
    </lineage>
</organism>
<sequence>MGWDYCCCAIPILNVGAYSTLSEQFILGVLVGTLSFATPSLVGVSLPFSFASFIMCGLGYAFAIVQLVGFIGVFKEKAGLFRRYVAINWILLYVGFSVAATFIGISAGRHNQAVDYCEKNFFAGDTSSTTEDTKGEQICNIFTWSTLGVMGALWLLLFIVQTYLVLVLRNYSSDQISDHAKYRDDW</sequence>
<feature type="transmembrane region" description="Helical" evidence="1">
    <location>
        <begin position="141"/>
        <end position="166"/>
    </location>
</feature>
<protein>
    <recommendedName>
        <fullName evidence="4">MARVEL domain-containing protein</fullName>
    </recommendedName>
</protein>
<keyword evidence="1" id="KW-0812">Transmembrane</keyword>
<feature type="transmembrane region" description="Helical" evidence="1">
    <location>
        <begin position="50"/>
        <end position="74"/>
    </location>
</feature>
<dbReference type="EMBL" id="KN824327">
    <property type="protein sequence ID" value="KIM24151.1"/>
    <property type="molecule type" value="Genomic_DNA"/>
</dbReference>
<keyword evidence="3" id="KW-1185">Reference proteome</keyword>
<evidence type="ECO:0008006" key="4">
    <source>
        <dbReference type="Google" id="ProtNLM"/>
    </source>
</evidence>
<evidence type="ECO:0000256" key="1">
    <source>
        <dbReference type="SAM" id="Phobius"/>
    </source>
</evidence>
<proteinExistence type="predicted"/>
<dbReference type="HOGENOM" id="CLU_078557_1_0_1"/>